<accession>A0A3P6F5F4</accession>
<reference evidence="1" key="1">
    <citation type="submission" date="2018-11" db="EMBL/GenBank/DDBJ databases">
        <authorList>
            <consortium name="Genoscope - CEA"/>
            <person name="William W."/>
        </authorList>
    </citation>
    <scope>NUCLEOTIDE SEQUENCE</scope>
</reference>
<evidence type="ECO:0000313" key="1">
    <source>
        <dbReference type="EMBL" id="VDD39602.1"/>
    </source>
</evidence>
<sequence length="105" mass="11313">MLLSMAMMVTTPPSCIRSPPDPPPSSSCLNTLLSSRCYSPHTAPQLTMFPSGPDFTTPSPFPLHFLSSLLRLLLVLETPELLSSREASPDLVILTSSIICIASQI</sequence>
<organism evidence="1">
    <name type="scientific">Brassica oleracea</name>
    <name type="common">Wild cabbage</name>
    <dbReference type="NCBI Taxonomy" id="3712"/>
    <lineage>
        <taxon>Eukaryota</taxon>
        <taxon>Viridiplantae</taxon>
        <taxon>Streptophyta</taxon>
        <taxon>Embryophyta</taxon>
        <taxon>Tracheophyta</taxon>
        <taxon>Spermatophyta</taxon>
        <taxon>Magnoliopsida</taxon>
        <taxon>eudicotyledons</taxon>
        <taxon>Gunneridae</taxon>
        <taxon>Pentapetalae</taxon>
        <taxon>rosids</taxon>
        <taxon>malvids</taxon>
        <taxon>Brassicales</taxon>
        <taxon>Brassicaceae</taxon>
        <taxon>Brassiceae</taxon>
        <taxon>Brassica</taxon>
    </lineage>
</organism>
<dbReference type="AlphaFoldDB" id="A0A3P6F5F4"/>
<dbReference type="EMBL" id="LR031876">
    <property type="protein sequence ID" value="VDD39602.1"/>
    <property type="molecule type" value="Genomic_DNA"/>
</dbReference>
<gene>
    <name evidence="1" type="ORF">BOLC7T45162H</name>
</gene>
<protein>
    <submittedName>
        <fullName evidence="1">Uncharacterized protein</fullName>
    </submittedName>
</protein>
<proteinExistence type="predicted"/>
<name>A0A3P6F5F4_BRAOL</name>